<dbReference type="EMBL" id="JAVXUO010001498">
    <property type="protein sequence ID" value="KAK2981631.1"/>
    <property type="molecule type" value="Genomic_DNA"/>
</dbReference>
<accession>A0AA88UGX0</accession>
<dbReference type="Proteomes" id="UP001187471">
    <property type="component" value="Unassembled WGS sequence"/>
</dbReference>
<feature type="region of interest" description="Disordered" evidence="1">
    <location>
        <begin position="157"/>
        <end position="208"/>
    </location>
</feature>
<gene>
    <name evidence="2" type="ORF">RJ640_011738</name>
</gene>
<reference evidence="2" key="1">
    <citation type="submission" date="2022-12" db="EMBL/GenBank/DDBJ databases">
        <title>Draft genome assemblies for two species of Escallonia (Escalloniales).</title>
        <authorList>
            <person name="Chanderbali A."/>
            <person name="Dervinis C."/>
            <person name="Anghel I."/>
            <person name="Soltis D."/>
            <person name="Soltis P."/>
            <person name="Zapata F."/>
        </authorList>
    </citation>
    <scope>NUCLEOTIDE SEQUENCE</scope>
    <source>
        <strain evidence="2">UCBG92.1500</strain>
        <tissue evidence="2">Leaf</tissue>
    </source>
</reference>
<evidence type="ECO:0000313" key="2">
    <source>
        <dbReference type="EMBL" id="KAK2981631.1"/>
    </source>
</evidence>
<keyword evidence="3" id="KW-1185">Reference proteome</keyword>
<protein>
    <submittedName>
        <fullName evidence="2">Uncharacterized protein</fullName>
    </submittedName>
</protein>
<name>A0AA88UGX0_9ASTE</name>
<dbReference type="Pfam" id="PF08284">
    <property type="entry name" value="RVP_2"/>
    <property type="match status" value="1"/>
</dbReference>
<dbReference type="CDD" id="cd00303">
    <property type="entry name" value="retropepsin_like"/>
    <property type="match status" value="1"/>
</dbReference>
<evidence type="ECO:0000313" key="3">
    <source>
        <dbReference type="Proteomes" id="UP001187471"/>
    </source>
</evidence>
<organism evidence="2 3">
    <name type="scientific">Escallonia rubra</name>
    <dbReference type="NCBI Taxonomy" id="112253"/>
    <lineage>
        <taxon>Eukaryota</taxon>
        <taxon>Viridiplantae</taxon>
        <taxon>Streptophyta</taxon>
        <taxon>Embryophyta</taxon>
        <taxon>Tracheophyta</taxon>
        <taxon>Spermatophyta</taxon>
        <taxon>Magnoliopsida</taxon>
        <taxon>eudicotyledons</taxon>
        <taxon>Gunneridae</taxon>
        <taxon>Pentapetalae</taxon>
        <taxon>asterids</taxon>
        <taxon>campanulids</taxon>
        <taxon>Escalloniales</taxon>
        <taxon>Escalloniaceae</taxon>
        <taxon>Escallonia</taxon>
    </lineage>
</organism>
<evidence type="ECO:0000256" key="1">
    <source>
        <dbReference type="SAM" id="MobiDB-lite"/>
    </source>
</evidence>
<proteinExistence type="predicted"/>
<feature type="compositionally biased region" description="Basic and acidic residues" evidence="1">
    <location>
        <begin position="157"/>
        <end position="171"/>
    </location>
</feature>
<sequence length="208" mass="22973">MDRQPYINTIKLKGILHSHPITILIDSGATDKFIDPKVVTRAQCSTSEISNTLVTIANGTKITSSACVTSSNASKHAVTGNKQALTAQAARASRTNSGFDSFTIMSQHVITSLALTYAVYQLEVEHLYKEIVLSLGPYCTMNQHLCVDVRERERDQHLPIQKEREAPRTLAEKTQSTAGRKPKRRDAPASKKTAQGRQSARVRVWTPT</sequence>
<dbReference type="AlphaFoldDB" id="A0AA88UGX0"/>
<comment type="caution">
    <text evidence="2">The sequence shown here is derived from an EMBL/GenBank/DDBJ whole genome shotgun (WGS) entry which is preliminary data.</text>
</comment>